<evidence type="ECO:0000313" key="2">
    <source>
        <dbReference type="Proteomes" id="UP000734218"/>
    </source>
</evidence>
<dbReference type="Proteomes" id="UP000734218">
    <property type="component" value="Unassembled WGS sequence"/>
</dbReference>
<sequence length="134" mass="14409">MIDEAFTRSRLRFVTDGGRGYVAADGRVASTPLRYRFEDGQDAGLGAMTQSLLPASNPGTATYRGMRFSGPDRAAIVEEVTPYMKTRPDGSWPASLVLTIDRGESVSRSVGFCSVGSEEQSPLSAAETKELLAR</sequence>
<protein>
    <submittedName>
        <fullName evidence="1">Heme/steroid binding protein</fullName>
    </submittedName>
</protein>
<accession>A0ABX0XKC5</accession>
<evidence type="ECO:0000313" key="1">
    <source>
        <dbReference type="EMBL" id="NJC33186.1"/>
    </source>
</evidence>
<comment type="caution">
    <text evidence="1">The sequence shown here is derived from an EMBL/GenBank/DDBJ whole genome shotgun (WGS) entry which is preliminary data.</text>
</comment>
<reference evidence="1 2" key="1">
    <citation type="submission" date="2020-03" db="EMBL/GenBank/DDBJ databases">
        <title>Genomic Encyclopedia of Type Strains, Phase IV (KMG-IV): sequencing the most valuable type-strain genomes for metagenomic binning, comparative biology and taxonomic classification.</title>
        <authorList>
            <person name="Goeker M."/>
        </authorList>
    </citation>
    <scope>NUCLEOTIDE SEQUENCE [LARGE SCALE GENOMIC DNA]</scope>
    <source>
        <strain evidence="1 2">DSM 27651</strain>
    </source>
</reference>
<proteinExistence type="predicted"/>
<name>A0ABX0XKC5_9SPHN</name>
<dbReference type="RefSeq" id="WP_167952984.1">
    <property type="nucleotide sequence ID" value="NZ_JAATJE010000001.1"/>
</dbReference>
<dbReference type="EMBL" id="JAATJE010000001">
    <property type="protein sequence ID" value="NJC33186.1"/>
    <property type="molecule type" value="Genomic_DNA"/>
</dbReference>
<keyword evidence="2" id="KW-1185">Reference proteome</keyword>
<organism evidence="1 2">
    <name type="scientific">Sphingomonas jejuensis</name>
    <dbReference type="NCBI Taxonomy" id="904715"/>
    <lineage>
        <taxon>Bacteria</taxon>
        <taxon>Pseudomonadati</taxon>
        <taxon>Pseudomonadota</taxon>
        <taxon>Alphaproteobacteria</taxon>
        <taxon>Sphingomonadales</taxon>
        <taxon>Sphingomonadaceae</taxon>
        <taxon>Sphingomonas</taxon>
    </lineage>
</organism>
<gene>
    <name evidence="1" type="ORF">GGR88_000660</name>
</gene>